<dbReference type="InterPro" id="IPR024607">
    <property type="entry name" value="Sulfatase_CS"/>
</dbReference>
<dbReference type="Gene3D" id="3.40.720.10">
    <property type="entry name" value="Alkaline Phosphatase, subunit A"/>
    <property type="match status" value="1"/>
</dbReference>
<reference evidence="6 7" key="1">
    <citation type="submission" date="2019-04" db="EMBL/GenBank/DDBJ databases">
        <authorList>
            <person name="Van Vliet M D."/>
        </authorList>
    </citation>
    <scope>NUCLEOTIDE SEQUENCE [LARGE SCALE GENOMIC DNA]</scope>
    <source>
        <strain evidence="6 7">F1</strain>
    </source>
</reference>
<feature type="domain" description="Sulfatase N-terminal" evidence="5">
    <location>
        <begin position="9"/>
        <end position="366"/>
    </location>
</feature>
<proteinExistence type="inferred from homology"/>
<dbReference type="SUPFAM" id="SSF53649">
    <property type="entry name" value="Alkaline phosphatase-like"/>
    <property type="match status" value="1"/>
</dbReference>
<dbReference type="Pfam" id="PF00884">
    <property type="entry name" value="Sulfatase"/>
    <property type="match status" value="1"/>
</dbReference>
<dbReference type="InterPro" id="IPR017850">
    <property type="entry name" value="Alkaline_phosphatase_core_sf"/>
</dbReference>
<dbReference type="Proteomes" id="UP000366872">
    <property type="component" value="Unassembled WGS sequence"/>
</dbReference>
<dbReference type="EMBL" id="CAAHFG010000001">
    <property type="protein sequence ID" value="VGO13060.1"/>
    <property type="molecule type" value="Genomic_DNA"/>
</dbReference>
<comment type="similarity">
    <text evidence="1">Belongs to the sulfatase family.</text>
</comment>
<protein>
    <submittedName>
        <fullName evidence="6">Arylsulfatase</fullName>
    </submittedName>
</protein>
<keyword evidence="4" id="KW-0106">Calcium</keyword>
<dbReference type="PANTHER" id="PTHR42693">
    <property type="entry name" value="ARYLSULFATASE FAMILY MEMBER"/>
    <property type="match status" value="1"/>
</dbReference>
<evidence type="ECO:0000259" key="5">
    <source>
        <dbReference type="Pfam" id="PF00884"/>
    </source>
</evidence>
<evidence type="ECO:0000256" key="3">
    <source>
        <dbReference type="ARBA" id="ARBA00022801"/>
    </source>
</evidence>
<dbReference type="InterPro" id="IPR000917">
    <property type="entry name" value="Sulfatase_N"/>
</dbReference>
<organism evidence="6 7">
    <name type="scientific">Pontiella desulfatans</name>
    <dbReference type="NCBI Taxonomy" id="2750659"/>
    <lineage>
        <taxon>Bacteria</taxon>
        <taxon>Pseudomonadati</taxon>
        <taxon>Kiritimatiellota</taxon>
        <taxon>Kiritimatiellia</taxon>
        <taxon>Kiritimatiellales</taxon>
        <taxon>Pontiellaceae</taxon>
        <taxon>Pontiella</taxon>
    </lineage>
</organism>
<dbReference type="AlphaFoldDB" id="A0A6C2TZD9"/>
<sequence length="537" mass="60510">MGSLAAERPNIVLIMTDDMGRETLGAHGGLDYKTPVLDQIGAEGLTFDHCYSLPICTPSRVKLMTGKYSFRNYVAFGQLDPSEKTFGNALQNAGYATCIAGKWQLGGDHEQIKAFGWDEYILCNGVKPVDPKSKPLWQGKERYWFNSKVIADGAYYKTEQTYGPDMISEYVTHYIKRERDKPFFLYYPMILPHSPWAPTPHSKGGDKSGAKICEVQYFKDNIEYIDVLVGRVVQALEEAGIRENTIIMFTGDNGSGYPVPVTASNPDLRRVGSVSGWGDYEEILLEPGDKSPTTMKKGRETVQEGPLTKTTYGDVPGRKNRMLRDGTGVPCVMDWPKYRDEYAKIGHRRDDLIDFSDFFATIMEVAETSVDYPTDGVSFASRLRGEGAKKRKFVFCHYWRVGRDPKGARDAIHDGNYKLYNDGTFYDLQTDSDELQPVDLKNAPEKAIAAHKQLWAQYETVRGFAPDVAVAPSKLYDPSAPVAEGLSREEHMAKARKKKNFDEGRTTRWFNAKDLNNDNVIDAKEAKIKPPKDWNKK</sequence>
<keyword evidence="3" id="KW-0378">Hydrolase</keyword>
<dbReference type="PROSITE" id="PS00523">
    <property type="entry name" value="SULFATASE_1"/>
    <property type="match status" value="1"/>
</dbReference>
<gene>
    <name evidence="6" type="primary">atsA_73</name>
    <name evidence="6" type="ORF">PDESU_01614</name>
</gene>
<name>A0A6C2TZD9_PONDE</name>
<keyword evidence="2" id="KW-0479">Metal-binding</keyword>
<evidence type="ECO:0000313" key="6">
    <source>
        <dbReference type="EMBL" id="VGO13060.1"/>
    </source>
</evidence>
<evidence type="ECO:0000256" key="1">
    <source>
        <dbReference type="ARBA" id="ARBA00008779"/>
    </source>
</evidence>
<evidence type="ECO:0000256" key="2">
    <source>
        <dbReference type="ARBA" id="ARBA00022723"/>
    </source>
</evidence>
<dbReference type="GO" id="GO:0004065">
    <property type="term" value="F:arylsulfatase activity"/>
    <property type="evidence" value="ECO:0007669"/>
    <property type="project" value="TreeGrafter"/>
</dbReference>
<evidence type="ECO:0000313" key="7">
    <source>
        <dbReference type="Proteomes" id="UP000366872"/>
    </source>
</evidence>
<dbReference type="GO" id="GO:0046872">
    <property type="term" value="F:metal ion binding"/>
    <property type="evidence" value="ECO:0007669"/>
    <property type="project" value="UniProtKB-KW"/>
</dbReference>
<accession>A0A6C2TZD9</accession>
<dbReference type="InterPro" id="IPR050738">
    <property type="entry name" value="Sulfatase"/>
</dbReference>
<evidence type="ECO:0000256" key="4">
    <source>
        <dbReference type="ARBA" id="ARBA00022837"/>
    </source>
</evidence>
<dbReference type="PANTHER" id="PTHR42693:SF53">
    <property type="entry name" value="ENDO-4-O-SULFATASE"/>
    <property type="match status" value="1"/>
</dbReference>
<keyword evidence="7" id="KW-1185">Reference proteome</keyword>